<evidence type="ECO:0000256" key="5">
    <source>
        <dbReference type="ARBA" id="ARBA00022723"/>
    </source>
</evidence>
<feature type="active site" description="Nucleophile" evidence="12">
    <location>
        <position position="8"/>
    </location>
</feature>
<dbReference type="AlphaFoldDB" id="A0A9D9GT54"/>
<dbReference type="Pfam" id="PF08645">
    <property type="entry name" value="PNK3P"/>
    <property type="match status" value="1"/>
</dbReference>
<keyword evidence="6 11" id="KW-0378">Hydrolase</keyword>
<keyword evidence="14" id="KW-0460">Magnesium</keyword>
<dbReference type="InterPro" id="IPR036412">
    <property type="entry name" value="HAD-like_sf"/>
</dbReference>
<comment type="cofactor">
    <cofactor evidence="14">
        <name>Zn(2+)</name>
        <dbReference type="ChEBI" id="CHEBI:29105"/>
    </cofactor>
</comment>
<evidence type="ECO:0000256" key="6">
    <source>
        <dbReference type="ARBA" id="ARBA00022801"/>
    </source>
</evidence>
<dbReference type="NCBIfam" id="NF006506">
    <property type="entry name" value="PRK08942.1"/>
    <property type="match status" value="1"/>
</dbReference>
<evidence type="ECO:0000256" key="8">
    <source>
        <dbReference type="ARBA" id="ARBA00023277"/>
    </source>
</evidence>
<feature type="binding site" evidence="14">
    <location>
        <position position="91"/>
    </location>
    <ligand>
        <name>Zn(2+)</name>
        <dbReference type="ChEBI" id="CHEBI:29105"/>
    </ligand>
</feature>
<feature type="binding site" evidence="14">
    <location>
        <position position="104"/>
    </location>
    <ligand>
        <name>Zn(2+)</name>
        <dbReference type="ChEBI" id="CHEBI:29105"/>
    </ligand>
</feature>
<dbReference type="FunFam" id="3.40.50.1000:FF:000037">
    <property type="entry name" value="D,D-heptose 1,7-bisphosphate phosphatase"/>
    <property type="match status" value="1"/>
</dbReference>
<dbReference type="SUPFAM" id="SSF56784">
    <property type="entry name" value="HAD-like"/>
    <property type="match status" value="1"/>
</dbReference>
<keyword evidence="5 14" id="KW-0479">Metal-binding</keyword>
<dbReference type="Gene3D" id="3.40.50.1000">
    <property type="entry name" value="HAD superfamily/HAD-like"/>
    <property type="match status" value="1"/>
</dbReference>
<dbReference type="PANTHER" id="PTHR42891:SF1">
    <property type="entry name" value="D-GLYCERO-BETA-D-MANNO-HEPTOSE-1,7-BISPHOSPHATE 7-PHOSPHATASE"/>
    <property type="match status" value="1"/>
</dbReference>
<dbReference type="GO" id="GO:0005975">
    <property type="term" value="P:carbohydrate metabolic process"/>
    <property type="evidence" value="ECO:0007669"/>
    <property type="project" value="InterPro"/>
</dbReference>
<dbReference type="InterPro" id="IPR023214">
    <property type="entry name" value="HAD_sf"/>
</dbReference>
<reference evidence="15" key="1">
    <citation type="submission" date="2020-10" db="EMBL/GenBank/DDBJ databases">
        <authorList>
            <person name="Gilroy R."/>
        </authorList>
    </citation>
    <scope>NUCLEOTIDE SEQUENCE</scope>
    <source>
        <strain evidence="15">17213</strain>
    </source>
</reference>
<keyword evidence="7 14" id="KW-0862">Zinc</keyword>
<dbReference type="PIRSF" id="PIRSF004682">
    <property type="entry name" value="GmhB"/>
    <property type="match status" value="1"/>
</dbReference>
<feature type="binding site" evidence="14">
    <location>
        <position position="89"/>
    </location>
    <ligand>
        <name>Zn(2+)</name>
        <dbReference type="ChEBI" id="CHEBI:29105"/>
    </ligand>
</feature>
<comment type="subcellular location">
    <subcellularLocation>
        <location evidence="2 11">Cytoplasm</location>
    </subcellularLocation>
</comment>
<dbReference type="GO" id="GO:0016791">
    <property type="term" value="F:phosphatase activity"/>
    <property type="evidence" value="ECO:0007669"/>
    <property type="project" value="InterPro"/>
</dbReference>
<feature type="site" description="Stabilizes the phosphoryl group" evidence="13">
    <location>
        <position position="50"/>
    </location>
</feature>
<feature type="binding site" evidence="14">
    <location>
        <position position="10"/>
    </location>
    <ligand>
        <name>Mg(2+)</name>
        <dbReference type="ChEBI" id="CHEBI:18420"/>
    </ligand>
</feature>
<evidence type="ECO:0000256" key="3">
    <source>
        <dbReference type="ARBA" id="ARBA00011245"/>
    </source>
</evidence>
<name>A0A9D9GT54_9GAMM</name>
<dbReference type="EC" id="3.1.3.-" evidence="11"/>
<feature type="binding site" evidence="14">
    <location>
        <position position="133"/>
    </location>
    <ligand>
        <name>Mg(2+)</name>
        <dbReference type="ChEBI" id="CHEBI:18420"/>
    </ligand>
</feature>
<dbReference type="PANTHER" id="PTHR42891">
    <property type="entry name" value="D-GLYCERO-BETA-D-MANNO-HEPTOSE-1,7-BISPHOSPHATE 7-PHOSPHATASE"/>
    <property type="match status" value="1"/>
</dbReference>
<dbReference type="NCBIfam" id="TIGR01662">
    <property type="entry name" value="HAD-SF-IIIA"/>
    <property type="match status" value="1"/>
</dbReference>
<gene>
    <name evidence="15" type="primary">gmhB</name>
    <name evidence="15" type="ORF">IAB19_03820</name>
</gene>
<keyword evidence="4 11" id="KW-0963">Cytoplasm</keyword>
<evidence type="ECO:0000256" key="9">
    <source>
        <dbReference type="ARBA" id="ARBA00031828"/>
    </source>
</evidence>
<evidence type="ECO:0000313" key="15">
    <source>
        <dbReference type="EMBL" id="MBO8415494.1"/>
    </source>
</evidence>
<evidence type="ECO:0000256" key="10">
    <source>
        <dbReference type="ARBA" id="ARBA00061616"/>
    </source>
</evidence>
<dbReference type="InterPro" id="IPR004446">
    <property type="entry name" value="Heptose_bisP_phosphatase"/>
</dbReference>
<dbReference type="CDD" id="cd07503">
    <property type="entry name" value="HAD_HisB-N"/>
    <property type="match status" value="1"/>
</dbReference>
<evidence type="ECO:0000256" key="7">
    <source>
        <dbReference type="ARBA" id="ARBA00022833"/>
    </source>
</evidence>
<proteinExistence type="inferred from homology"/>
<evidence type="ECO:0000313" key="16">
    <source>
        <dbReference type="Proteomes" id="UP000823631"/>
    </source>
</evidence>
<comment type="subunit">
    <text evidence="3">Monomer.</text>
</comment>
<feature type="active site" description="Proton donor" evidence="12">
    <location>
        <position position="10"/>
    </location>
</feature>
<dbReference type="NCBIfam" id="TIGR01656">
    <property type="entry name" value="Histidinol-ppas"/>
    <property type="match status" value="1"/>
</dbReference>
<feature type="binding site" evidence="14">
    <location>
        <position position="8"/>
    </location>
    <ligand>
        <name>Mg(2+)</name>
        <dbReference type="ChEBI" id="CHEBI:18420"/>
    </ligand>
</feature>
<protein>
    <recommendedName>
        <fullName evidence="9 11">D,D-heptose 1,7-bisphosphate phosphatase</fullName>
        <ecNumber evidence="11">3.1.3.-</ecNumber>
    </recommendedName>
</protein>
<comment type="similarity">
    <text evidence="10 11">Belongs to the gmhB family.</text>
</comment>
<feature type="site" description="Stabilizes the phosphoryl group" evidence="13">
    <location>
        <position position="108"/>
    </location>
</feature>
<evidence type="ECO:0000256" key="13">
    <source>
        <dbReference type="PIRSR" id="PIRSR004682-3"/>
    </source>
</evidence>
<dbReference type="InterPro" id="IPR006549">
    <property type="entry name" value="HAD-SF_hydro_IIIA"/>
</dbReference>
<evidence type="ECO:0000256" key="2">
    <source>
        <dbReference type="ARBA" id="ARBA00004496"/>
    </source>
</evidence>
<dbReference type="EMBL" id="JADINH010000081">
    <property type="protein sequence ID" value="MBO8415494.1"/>
    <property type="molecule type" value="Genomic_DNA"/>
</dbReference>
<keyword evidence="8 11" id="KW-0119">Carbohydrate metabolism</keyword>
<evidence type="ECO:0000256" key="1">
    <source>
        <dbReference type="ARBA" id="ARBA00001946"/>
    </source>
</evidence>
<dbReference type="GO" id="GO:0046872">
    <property type="term" value="F:metal ion binding"/>
    <property type="evidence" value="ECO:0007669"/>
    <property type="project" value="UniProtKB-KW"/>
</dbReference>
<dbReference type="Proteomes" id="UP000823631">
    <property type="component" value="Unassembled WGS sequence"/>
</dbReference>
<dbReference type="InterPro" id="IPR006543">
    <property type="entry name" value="Histidinol-phos"/>
</dbReference>
<sequence length="186" mass="20288">MPKACFLDRDGVINVDYGYVGALRDFKFIEGVPQALARIKRAGYLLVLVTNQSGIARGRFSCEDFLKLCAHMQQALRPLKADFDGIYYCPHHPQGQVEDFRKDCQGRKPGPGMLLQAAADLNIDLTESVMAGDHAGDLIAAKAAGVSRLFLVGEHLAAESPKVPEAACYADLKDLVCSGVFHHEKN</sequence>
<organism evidence="15 16">
    <name type="scientific">Candidatus Avisuccinivibrio stercorigallinarum</name>
    <dbReference type="NCBI Taxonomy" id="2840704"/>
    <lineage>
        <taxon>Bacteria</taxon>
        <taxon>Pseudomonadati</taxon>
        <taxon>Pseudomonadota</taxon>
        <taxon>Gammaproteobacteria</taxon>
        <taxon>Aeromonadales</taxon>
        <taxon>Succinivibrionaceae</taxon>
        <taxon>Succinivibrionaceae incertae sedis</taxon>
        <taxon>Candidatus Avisuccinivibrio</taxon>
    </lineage>
</organism>
<feature type="site" description="Contributes to substrate recognition" evidence="13">
    <location>
        <position position="107"/>
    </location>
</feature>
<evidence type="ECO:0000256" key="11">
    <source>
        <dbReference type="PIRNR" id="PIRNR004682"/>
    </source>
</evidence>
<accession>A0A9D9GT54</accession>
<evidence type="ECO:0000256" key="14">
    <source>
        <dbReference type="PIRSR" id="PIRSR004682-4"/>
    </source>
</evidence>
<reference evidence="15" key="2">
    <citation type="journal article" date="2021" name="PeerJ">
        <title>Extensive microbial diversity within the chicken gut microbiome revealed by metagenomics and culture.</title>
        <authorList>
            <person name="Gilroy R."/>
            <person name="Ravi A."/>
            <person name="Getino M."/>
            <person name="Pursley I."/>
            <person name="Horton D.L."/>
            <person name="Alikhan N.F."/>
            <person name="Baker D."/>
            <person name="Gharbi K."/>
            <person name="Hall N."/>
            <person name="Watson M."/>
            <person name="Adriaenssens E.M."/>
            <person name="Foster-Nyarko E."/>
            <person name="Jarju S."/>
            <person name="Secka A."/>
            <person name="Antonio M."/>
            <person name="Oren A."/>
            <person name="Chaudhuri R.R."/>
            <person name="La Ragione R."/>
            <person name="Hildebrand F."/>
            <person name="Pallen M.J."/>
        </authorList>
    </citation>
    <scope>NUCLEOTIDE SEQUENCE</scope>
    <source>
        <strain evidence="15">17213</strain>
    </source>
</reference>
<evidence type="ECO:0000256" key="4">
    <source>
        <dbReference type="ARBA" id="ARBA00022490"/>
    </source>
</evidence>
<evidence type="ECO:0000256" key="12">
    <source>
        <dbReference type="PIRSR" id="PIRSR004682-1"/>
    </source>
</evidence>
<dbReference type="NCBIfam" id="TIGR00213">
    <property type="entry name" value="GmhB_yaeD"/>
    <property type="match status" value="1"/>
</dbReference>
<dbReference type="InterPro" id="IPR013954">
    <property type="entry name" value="PNK3P"/>
</dbReference>
<dbReference type="GO" id="GO:0005737">
    <property type="term" value="C:cytoplasm"/>
    <property type="evidence" value="ECO:0007669"/>
    <property type="project" value="UniProtKB-SubCell"/>
</dbReference>
<comment type="cofactor">
    <cofactor evidence="1 14">
        <name>Mg(2+)</name>
        <dbReference type="ChEBI" id="CHEBI:18420"/>
    </cofactor>
</comment>
<comment type="caution">
    <text evidence="15">The sequence shown here is derived from an EMBL/GenBank/DDBJ whole genome shotgun (WGS) entry which is preliminary data.</text>
</comment>